<evidence type="ECO:0000256" key="4">
    <source>
        <dbReference type="SAM" id="Phobius"/>
    </source>
</evidence>
<evidence type="ECO:0000256" key="1">
    <source>
        <dbReference type="ARBA" id="ARBA00022614"/>
    </source>
</evidence>
<comment type="caution">
    <text evidence="6">The sequence shown here is derived from an EMBL/GenBank/DDBJ whole genome shotgun (WGS) entry which is preliminary data.</text>
</comment>
<dbReference type="Gene3D" id="3.80.10.10">
    <property type="entry name" value="Ribonuclease Inhibitor"/>
    <property type="match status" value="1"/>
</dbReference>
<reference evidence="6" key="1">
    <citation type="journal article" date="2023" name="Science">
        <title>Genome structures resolve the early diversification of teleost fishes.</title>
        <authorList>
            <person name="Parey E."/>
            <person name="Louis A."/>
            <person name="Montfort J."/>
            <person name="Bouchez O."/>
            <person name="Roques C."/>
            <person name="Iampietro C."/>
            <person name="Lluch J."/>
            <person name="Castinel A."/>
            <person name="Donnadieu C."/>
            <person name="Desvignes T."/>
            <person name="Floi Bucao C."/>
            <person name="Jouanno E."/>
            <person name="Wen M."/>
            <person name="Mejri S."/>
            <person name="Dirks R."/>
            <person name="Jansen H."/>
            <person name="Henkel C."/>
            <person name="Chen W.J."/>
            <person name="Zahm M."/>
            <person name="Cabau C."/>
            <person name="Klopp C."/>
            <person name="Thompson A.W."/>
            <person name="Robinson-Rechavi M."/>
            <person name="Braasch I."/>
            <person name="Lecointre G."/>
            <person name="Bobe J."/>
            <person name="Postlethwait J.H."/>
            <person name="Berthelot C."/>
            <person name="Roest Crollius H."/>
            <person name="Guiguen Y."/>
        </authorList>
    </citation>
    <scope>NUCLEOTIDE SEQUENCE</scope>
    <source>
        <strain evidence="6">NC1722</strain>
    </source>
</reference>
<keyword evidence="4" id="KW-0472">Membrane</keyword>
<dbReference type="PANTHER" id="PTHR24364">
    <property type="entry name" value="LP06937P"/>
    <property type="match status" value="1"/>
</dbReference>
<dbReference type="InterPro" id="IPR003591">
    <property type="entry name" value="Leu-rich_rpt_typical-subtyp"/>
</dbReference>
<keyword evidence="3" id="KW-0677">Repeat</keyword>
<gene>
    <name evidence="6" type="ORF">AAFF_G00162980</name>
</gene>
<dbReference type="PANTHER" id="PTHR24364:SF21">
    <property type="entry name" value="TROPHOBLAST GLYCOPROTEIN B"/>
    <property type="match status" value="1"/>
</dbReference>
<dbReference type="Pfam" id="PF01463">
    <property type="entry name" value="LRRCT"/>
    <property type="match status" value="1"/>
</dbReference>
<keyword evidence="4" id="KW-0812">Transmembrane</keyword>
<keyword evidence="1" id="KW-0433">Leucine-rich repeat</keyword>
<evidence type="ECO:0000259" key="5">
    <source>
        <dbReference type="SMART" id="SM00082"/>
    </source>
</evidence>
<dbReference type="AlphaFoldDB" id="A0AAD7SZF4"/>
<dbReference type="SMART" id="SM00369">
    <property type="entry name" value="LRR_TYP"/>
    <property type="match status" value="6"/>
</dbReference>
<name>A0AAD7SZF4_9TELE</name>
<evidence type="ECO:0000313" key="6">
    <source>
        <dbReference type="EMBL" id="KAJ8411490.1"/>
    </source>
</evidence>
<dbReference type="InterPro" id="IPR052286">
    <property type="entry name" value="Wnt_signaling_inhibitor"/>
</dbReference>
<keyword evidence="4" id="KW-1133">Transmembrane helix</keyword>
<protein>
    <recommendedName>
        <fullName evidence="5">LRRCT domain-containing protein</fullName>
    </recommendedName>
</protein>
<dbReference type="InterPro" id="IPR001611">
    <property type="entry name" value="Leu-rich_rpt"/>
</dbReference>
<dbReference type="EMBL" id="JAINUG010000022">
    <property type="protein sequence ID" value="KAJ8411490.1"/>
    <property type="molecule type" value="Genomic_DNA"/>
</dbReference>
<dbReference type="GO" id="GO:0005886">
    <property type="term" value="C:plasma membrane"/>
    <property type="evidence" value="ECO:0007669"/>
    <property type="project" value="TreeGrafter"/>
</dbReference>
<evidence type="ECO:0000256" key="3">
    <source>
        <dbReference type="ARBA" id="ARBA00022737"/>
    </source>
</evidence>
<dbReference type="GO" id="GO:0090090">
    <property type="term" value="P:negative regulation of canonical Wnt signaling pathway"/>
    <property type="evidence" value="ECO:0007669"/>
    <property type="project" value="TreeGrafter"/>
</dbReference>
<keyword evidence="7" id="KW-1185">Reference proteome</keyword>
<evidence type="ECO:0000313" key="7">
    <source>
        <dbReference type="Proteomes" id="UP001221898"/>
    </source>
</evidence>
<feature type="domain" description="LRRCT" evidence="5">
    <location>
        <begin position="201"/>
        <end position="252"/>
    </location>
</feature>
<evidence type="ECO:0000256" key="2">
    <source>
        <dbReference type="ARBA" id="ARBA00022729"/>
    </source>
</evidence>
<sequence>MCINKDLIAVPKNLPKSVKVLLLNDNNISRLSADSFPELLNQLTDLHLTGNKLEQIEPSAFANLPGLRLLNLANNRLLAFSPEAFPVDNDLRELNMSGSLYNRSYSNELFNLLREATPRLSALDLSNNDLLYLPEDAFSNVGNLSRLDLRNNSLVVVTDGTLRNVRLLTLDLRENSLKELPNGTLAELGLQAGMRLWLAGNPWDCDCNVEDMVLWLRRAELVVDRRELACASPERLRRTRLLQLNATQLPCAYADGDMKGVLETSYVFLGMVLALIGVIFLFVLYLNRRGIKRWMYNIRDACRDHMEGYHYRYEINSDPRLANLGLNSDV</sequence>
<feature type="transmembrane region" description="Helical" evidence="4">
    <location>
        <begin position="266"/>
        <end position="286"/>
    </location>
</feature>
<dbReference type="InterPro" id="IPR000483">
    <property type="entry name" value="Cys-rich_flank_reg_C"/>
</dbReference>
<keyword evidence="2" id="KW-0732">Signal</keyword>
<dbReference type="SUPFAM" id="SSF52058">
    <property type="entry name" value="L domain-like"/>
    <property type="match status" value="1"/>
</dbReference>
<accession>A0AAD7SZF4</accession>
<dbReference type="Proteomes" id="UP001221898">
    <property type="component" value="Unassembled WGS sequence"/>
</dbReference>
<organism evidence="6 7">
    <name type="scientific">Aldrovandia affinis</name>
    <dbReference type="NCBI Taxonomy" id="143900"/>
    <lineage>
        <taxon>Eukaryota</taxon>
        <taxon>Metazoa</taxon>
        <taxon>Chordata</taxon>
        <taxon>Craniata</taxon>
        <taxon>Vertebrata</taxon>
        <taxon>Euteleostomi</taxon>
        <taxon>Actinopterygii</taxon>
        <taxon>Neopterygii</taxon>
        <taxon>Teleostei</taxon>
        <taxon>Notacanthiformes</taxon>
        <taxon>Halosauridae</taxon>
        <taxon>Aldrovandia</taxon>
    </lineage>
</organism>
<dbReference type="Pfam" id="PF13855">
    <property type="entry name" value="LRR_8"/>
    <property type="match status" value="2"/>
</dbReference>
<proteinExistence type="predicted"/>
<dbReference type="PROSITE" id="PS51450">
    <property type="entry name" value="LRR"/>
    <property type="match status" value="1"/>
</dbReference>
<dbReference type="SMART" id="SM00082">
    <property type="entry name" value="LRRCT"/>
    <property type="match status" value="1"/>
</dbReference>
<dbReference type="InterPro" id="IPR032675">
    <property type="entry name" value="LRR_dom_sf"/>
</dbReference>